<gene>
    <name evidence="3" type="ORF">DPM33_28250</name>
</gene>
<reference evidence="3 4" key="1">
    <citation type="submission" date="2018-07" db="EMBL/GenBank/DDBJ databases">
        <title>Diversity of Mesorhizobium strains in Brazil.</title>
        <authorList>
            <person name="Helene L.C.F."/>
            <person name="Dall'Agnol R."/>
            <person name="Delamuta J.R.M."/>
            <person name="Hungria M."/>
        </authorList>
    </citation>
    <scope>NUCLEOTIDE SEQUENCE [LARGE SCALE GENOMIC DNA]</scope>
    <source>
        <strain evidence="3 4">AC99b</strain>
    </source>
</reference>
<dbReference type="NCBIfam" id="TIGR01985">
    <property type="entry name" value="phasin_2"/>
    <property type="match status" value="1"/>
</dbReference>
<dbReference type="Pfam" id="PF09361">
    <property type="entry name" value="Phasin_2"/>
    <property type="match status" value="1"/>
</dbReference>
<sequence>MARPEDKTVGSDETVDFQKTGKASGQPRIVAENGGEQLTGVFVKFASGVEDAWRILNSTVETTKAIGNELSQKTFGALRTNGEADFSHLRALIGAKFPSEVIELQSTFVRKRVEMGLEQAKEFQALTTKAVAEISKPIRDEFEKLLPRDGPRA</sequence>
<feature type="domain" description="Phasin" evidence="2">
    <location>
        <begin position="69"/>
        <end position="140"/>
    </location>
</feature>
<organism evidence="3 4">
    <name type="scientific">Mesorhizobium hawassense</name>
    <dbReference type="NCBI Taxonomy" id="1209954"/>
    <lineage>
        <taxon>Bacteria</taxon>
        <taxon>Pseudomonadati</taxon>
        <taxon>Pseudomonadota</taxon>
        <taxon>Alphaproteobacteria</taxon>
        <taxon>Hyphomicrobiales</taxon>
        <taxon>Phyllobacteriaceae</taxon>
        <taxon>Mesorhizobium</taxon>
    </lineage>
</organism>
<dbReference type="RefSeq" id="WP_112100686.1">
    <property type="nucleotide sequence ID" value="NZ_QMBP01000018.1"/>
</dbReference>
<dbReference type="NCBIfam" id="TIGR01841">
    <property type="entry name" value="phasin"/>
    <property type="match status" value="1"/>
</dbReference>
<dbReference type="Proteomes" id="UP000251558">
    <property type="component" value="Unassembled WGS sequence"/>
</dbReference>
<dbReference type="InterPro" id="IPR010234">
    <property type="entry name" value="Phasin_subfam-2"/>
</dbReference>
<comment type="caution">
    <text evidence="3">The sequence shown here is derived from an EMBL/GenBank/DDBJ whole genome shotgun (WGS) entry which is preliminary data.</text>
</comment>
<dbReference type="InterPro" id="IPR010127">
    <property type="entry name" value="Phasin_subfam-1"/>
</dbReference>
<dbReference type="AlphaFoldDB" id="A0A330HB28"/>
<keyword evidence="4" id="KW-1185">Reference proteome</keyword>
<evidence type="ECO:0000259" key="2">
    <source>
        <dbReference type="Pfam" id="PF09361"/>
    </source>
</evidence>
<dbReference type="InterPro" id="IPR018968">
    <property type="entry name" value="Phasin"/>
</dbReference>
<protein>
    <submittedName>
        <fullName evidence="3">Phasin</fullName>
    </submittedName>
</protein>
<feature type="compositionally biased region" description="Basic and acidic residues" evidence="1">
    <location>
        <begin position="1"/>
        <end position="10"/>
    </location>
</feature>
<name>A0A330HB28_9HYPH</name>
<evidence type="ECO:0000313" key="3">
    <source>
        <dbReference type="EMBL" id="RAZ85615.1"/>
    </source>
</evidence>
<evidence type="ECO:0000313" key="4">
    <source>
        <dbReference type="Proteomes" id="UP000251558"/>
    </source>
</evidence>
<dbReference type="OrthoDB" id="8479257at2"/>
<proteinExistence type="predicted"/>
<feature type="region of interest" description="Disordered" evidence="1">
    <location>
        <begin position="1"/>
        <end position="27"/>
    </location>
</feature>
<dbReference type="EMBL" id="QMBP01000018">
    <property type="protein sequence ID" value="RAZ85615.1"/>
    <property type="molecule type" value="Genomic_DNA"/>
</dbReference>
<accession>A0A330HB28</accession>
<evidence type="ECO:0000256" key="1">
    <source>
        <dbReference type="SAM" id="MobiDB-lite"/>
    </source>
</evidence>